<dbReference type="InterPro" id="IPR006600">
    <property type="entry name" value="HTH_CenpB_DNA-bd_dom"/>
</dbReference>
<dbReference type="Pfam" id="PF03221">
    <property type="entry name" value="HTH_Tnp_Tc5"/>
    <property type="match status" value="1"/>
</dbReference>
<dbReference type="Pfam" id="PF05225">
    <property type="entry name" value="HTH_psq"/>
    <property type="match status" value="1"/>
</dbReference>
<dbReference type="PROSITE" id="PS51253">
    <property type="entry name" value="HTH_CENPB"/>
    <property type="match status" value="1"/>
</dbReference>
<feature type="domain" description="HTH CENPB-type" evidence="5">
    <location>
        <begin position="48"/>
        <end position="118"/>
    </location>
</feature>
<evidence type="ECO:0000313" key="6">
    <source>
        <dbReference type="EMBL" id="KAL1838324.1"/>
    </source>
</evidence>
<comment type="subcellular location">
    <subcellularLocation>
        <location evidence="1">Nucleus</location>
    </subcellularLocation>
</comment>
<gene>
    <name evidence="6" type="ORF">VTK73DRAFT_4356</name>
</gene>
<name>A0ABR3V9A9_9PEZI</name>
<keyword evidence="7" id="KW-1185">Reference proteome</keyword>
<evidence type="ECO:0000256" key="4">
    <source>
        <dbReference type="SAM" id="MobiDB-lite"/>
    </source>
</evidence>
<evidence type="ECO:0000256" key="1">
    <source>
        <dbReference type="ARBA" id="ARBA00004123"/>
    </source>
</evidence>
<proteinExistence type="predicted"/>
<feature type="region of interest" description="Disordered" evidence="4">
    <location>
        <begin position="387"/>
        <end position="413"/>
    </location>
</feature>
<dbReference type="InterPro" id="IPR004875">
    <property type="entry name" value="DDE_SF_endonuclease_dom"/>
</dbReference>
<reference evidence="6 7" key="1">
    <citation type="journal article" date="2024" name="Commun. Biol.">
        <title>Comparative genomic analysis of thermophilic fungi reveals convergent evolutionary adaptations and gene losses.</title>
        <authorList>
            <person name="Steindorff A.S."/>
            <person name="Aguilar-Pontes M.V."/>
            <person name="Robinson A.J."/>
            <person name="Andreopoulos B."/>
            <person name="LaButti K."/>
            <person name="Kuo A."/>
            <person name="Mondo S."/>
            <person name="Riley R."/>
            <person name="Otillar R."/>
            <person name="Haridas S."/>
            <person name="Lipzen A."/>
            <person name="Grimwood J."/>
            <person name="Schmutz J."/>
            <person name="Clum A."/>
            <person name="Reid I.D."/>
            <person name="Moisan M.C."/>
            <person name="Butler G."/>
            <person name="Nguyen T.T.M."/>
            <person name="Dewar K."/>
            <person name="Conant G."/>
            <person name="Drula E."/>
            <person name="Henrissat B."/>
            <person name="Hansel C."/>
            <person name="Singer S."/>
            <person name="Hutchinson M.I."/>
            <person name="de Vries R.P."/>
            <person name="Natvig D.O."/>
            <person name="Powell A.J."/>
            <person name="Tsang A."/>
            <person name="Grigoriev I.V."/>
        </authorList>
    </citation>
    <scope>NUCLEOTIDE SEQUENCE [LARGE SCALE GENOMIC DNA]</scope>
    <source>
        <strain evidence="6 7">ATCC 24622</strain>
    </source>
</reference>
<accession>A0ABR3V9A9</accession>
<keyword evidence="3" id="KW-0539">Nucleus</keyword>
<dbReference type="InterPro" id="IPR007889">
    <property type="entry name" value="HTH_Psq"/>
</dbReference>
<evidence type="ECO:0000256" key="2">
    <source>
        <dbReference type="ARBA" id="ARBA00023125"/>
    </source>
</evidence>
<dbReference type="PANTHER" id="PTHR19303">
    <property type="entry name" value="TRANSPOSON"/>
    <property type="match status" value="1"/>
</dbReference>
<evidence type="ECO:0000256" key="3">
    <source>
        <dbReference type="ARBA" id="ARBA00023242"/>
    </source>
</evidence>
<protein>
    <recommendedName>
        <fullName evidence="5">HTH CENPB-type domain-containing protein</fullName>
    </recommendedName>
</protein>
<sequence length="535" mass="60704">MPTYTESQVSEAISAIKAGQSIRSASQQWGIPFTTLYRRYHGSTTRRLANEPCQRLSIDQERHLANWIIAQEALGQPLTHAQIKSFASRILQTGGDFRPLGKHWIQHFLARNPDCKTKRSKGIDLQRLSGSSTEVIQAWFQRLTSSPLCNVLPEDRWNMDETGIMEGFGQNGLVVGSSNTKDSLKKASKDHSWTSIIEVISATGQTLNPLVIFKGKDIQQQWFPDRADLLASYRGWRFVTSENGWTSNEIALEWLTKVFIPESKPPVDRPRLLVLDGHKTHASEDFQFTCYANNILCFYLPPHTSHILQPLDLAVFSPLKTAYRRALGDVALQRNACTTGKRVFLRCYATARERAFTVKNIQSGWRSGGLWPVNIYKPLHNPLRLEERGLRSPPKSDNTQASQPNLSLPPKPTVEVGSSYLATPLRGQEVHSLTHQLAIARASQPTARAIFRKVRKAVDLKNTQIASLQAKVLALEEEVERLRPTKKQKVQIDPNERFATIEQVMRTKEAIENQVEEPVHSRDYIFEEMCFEWQS</sequence>
<dbReference type="Gene3D" id="1.10.10.60">
    <property type="entry name" value="Homeodomain-like"/>
    <property type="match status" value="1"/>
</dbReference>
<organism evidence="6 7">
    <name type="scientific">Phialemonium thermophilum</name>
    <dbReference type="NCBI Taxonomy" id="223376"/>
    <lineage>
        <taxon>Eukaryota</taxon>
        <taxon>Fungi</taxon>
        <taxon>Dikarya</taxon>
        <taxon>Ascomycota</taxon>
        <taxon>Pezizomycotina</taxon>
        <taxon>Sordariomycetes</taxon>
        <taxon>Sordariomycetidae</taxon>
        <taxon>Cephalothecales</taxon>
        <taxon>Cephalothecaceae</taxon>
        <taxon>Phialemonium</taxon>
    </lineage>
</organism>
<evidence type="ECO:0000313" key="7">
    <source>
        <dbReference type="Proteomes" id="UP001586593"/>
    </source>
</evidence>
<dbReference type="InterPro" id="IPR009057">
    <property type="entry name" value="Homeodomain-like_sf"/>
</dbReference>
<dbReference type="SUPFAM" id="SSF46689">
    <property type="entry name" value="Homeodomain-like"/>
    <property type="match status" value="1"/>
</dbReference>
<comment type="caution">
    <text evidence="6">The sequence shown here is derived from an EMBL/GenBank/DDBJ whole genome shotgun (WGS) entry which is preliminary data.</text>
</comment>
<dbReference type="Pfam" id="PF03184">
    <property type="entry name" value="DDE_1"/>
    <property type="match status" value="1"/>
</dbReference>
<dbReference type="Proteomes" id="UP001586593">
    <property type="component" value="Unassembled WGS sequence"/>
</dbReference>
<feature type="compositionally biased region" description="Polar residues" evidence="4">
    <location>
        <begin position="395"/>
        <end position="406"/>
    </location>
</feature>
<dbReference type="EMBL" id="JAZHXJ010002495">
    <property type="protein sequence ID" value="KAL1838324.1"/>
    <property type="molecule type" value="Genomic_DNA"/>
</dbReference>
<dbReference type="InterPro" id="IPR050863">
    <property type="entry name" value="CenT-Element_Derived"/>
</dbReference>
<keyword evidence="2" id="KW-0238">DNA-binding</keyword>
<dbReference type="PANTHER" id="PTHR19303:SF74">
    <property type="entry name" value="POGO TRANSPOSABLE ELEMENT WITH KRAB DOMAIN"/>
    <property type="match status" value="1"/>
</dbReference>
<evidence type="ECO:0000259" key="5">
    <source>
        <dbReference type="PROSITE" id="PS51253"/>
    </source>
</evidence>
<dbReference type="SMART" id="SM00674">
    <property type="entry name" value="CENPB"/>
    <property type="match status" value="1"/>
</dbReference>